<keyword evidence="4" id="KW-1185">Reference proteome</keyword>
<feature type="compositionally biased region" description="Polar residues" evidence="2">
    <location>
        <begin position="105"/>
        <end position="116"/>
    </location>
</feature>
<organism evidence="3 4">
    <name type="scientific">Cyclopterus lumpus</name>
    <name type="common">Lumpsucker</name>
    <dbReference type="NCBI Taxonomy" id="8103"/>
    <lineage>
        <taxon>Eukaryota</taxon>
        <taxon>Metazoa</taxon>
        <taxon>Chordata</taxon>
        <taxon>Craniata</taxon>
        <taxon>Vertebrata</taxon>
        <taxon>Euteleostomi</taxon>
        <taxon>Actinopterygii</taxon>
        <taxon>Neopterygii</taxon>
        <taxon>Teleostei</taxon>
        <taxon>Neoteleostei</taxon>
        <taxon>Acanthomorphata</taxon>
        <taxon>Eupercaria</taxon>
        <taxon>Perciformes</taxon>
        <taxon>Cottioidei</taxon>
        <taxon>Cottales</taxon>
        <taxon>Cyclopteridae</taxon>
        <taxon>Cyclopterus</taxon>
    </lineage>
</organism>
<dbReference type="GO" id="GO:0005737">
    <property type="term" value="C:cytoplasm"/>
    <property type="evidence" value="ECO:0007669"/>
    <property type="project" value="TreeGrafter"/>
</dbReference>
<feature type="region of interest" description="Disordered" evidence="2">
    <location>
        <begin position="229"/>
        <end position="337"/>
    </location>
</feature>
<reference evidence="3" key="1">
    <citation type="submission" date="2025-08" db="UniProtKB">
        <authorList>
            <consortium name="Ensembl"/>
        </authorList>
    </citation>
    <scope>IDENTIFICATION</scope>
</reference>
<feature type="region of interest" description="Disordered" evidence="2">
    <location>
        <begin position="39"/>
        <end position="61"/>
    </location>
</feature>
<dbReference type="Proteomes" id="UP000694565">
    <property type="component" value="Unplaced"/>
</dbReference>
<dbReference type="AlphaFoldDB" id="A0A8C2ZY65"/>
<feature type="compositionally biased region" description="Polar residues" evidence="2">
    <location>
        <begin position="302"/>
        <end position="318"/>
    </location>
</feature>
<feature type="compositionally biased region" description="Low complexity" evidence="2">
    <location>
        <begin position="229"/>
        <end position="239"/>
    </location>
</feature>
<evidence type="ECO:0000256" key="2">
    <source>
        <dbReference type="SAM" id="MobiDB-lite"/>
    </source>
</evidence>
<dbReference type="PANTHER" id="PTHR14388">
    <property type="entry name" value="T CELL-SPECIFIC ADAPTER PROTEIN TSAD"/>
    <property type="match status" value="1"/>
</dbReference>
<dbReference type="PANTHER" id="PTHR14388:SF5">
    <property type="entry name" value="SH2 DOMAIN-CONTAINING PROTEIN 4A"/>
    <property type="match status" value="1"/>
</dbReference>
<sequence>MLQQILTDMYIDPDVLNALNEDQKKTLFLKMRQEQVRRWKEREEKREREGGDAECKRTTPKKANSKNVSWLLGRDGDVAVIVIGELDELSSKFIPSGFGEKKAPSLQNTTHHQTILKSRKTTESVRTESENLPRNTQPGISLNLKGRCEETSTSLPLPVSVSEHSSPAATEKPESKSASVTEEKSVPQPSIRTMLLTRASPVTVRPASANAAPGSVNTRLCLANLRLATATPSPSPSSTVKMDSGTTKGGLHSQEPQKPQESHSGKDIGASEASRRAGSEEAGSSGSAPTCAGRGRVAQLMKTFSTESAPTPTQTPSRSVKPPLANKPSHLRLTTTPTVRSLTATCCGPVKVPNASSVTPSGSSQTVAAK</sequence>
<proteinExistence type="predicted"/>
<protein>
    <submittedName>
        <fullName evidence="3">Zgc:100829</fullName>
    </submittedName>
</protein>
<feature type="region of interest" description="Disordered" evidence="2">
    <location>
        <begin position="350"/>
        <end position="370"/>
    </location>
</feature>
<feature type="compositionally biased region" description="Basic and acidic residues" evidence="2">
    <location>
        <begin position="120"/>
        <end position="131"/>
    </location>
</feature>
<evidence type="ECO:0000256" key="1">
    <source>
        <dbReference type="ARBA" id="ARBA00022999"/>
    </source>
</evidence>
<name>A0A8C2ZY65_CYCLU</name>
<feature type="compositionally biased region" description="Polar residues" evidence="2">
    <location>
        <begin position="354"/>
        <end position="370"/>
    </location>
</feature>
<evidence type="ECO:0000313" key="4">
    <source>
        <dbReference type="Proteomes" id="UP000694565"/>
    </source>
</evidence>
<dbReference type="Ensembl" id="ENSCLMT00005034569.1">
    <property type="protein sequence ID" value="ENSCLMP00005033183.1"/>
    <property type="gene ID" value="ENSCLMG00005015944.1"/>
</dbReference>
<feature type="compositionally biased region" description="Basic and acidic residues" evidence="2">
    <location>
        <begin position="39"/>
        <end position="57"/>
    </location>
</feature>
<accession>A0A8C2ZY65</accession>
<dbReference type="GeneTree" id="ENSGT00940000157357"/>
<reference evidence="3" key="2">
    <citation type="submission" date="2025-09" db="UniProtKB">
        <authorList>
            <consortium name="Ensembl"/>
        </authorList>
    </citation>
    <scope>IDENTIFICATION</scope>
</reference>
<feature type="region of interest" description="Disordered" evidence="2">
    <location>
        <begin position="102"/>
        <end position="193"/>
    </location>
</feature>
<keyword evidence="1" id="KW-0727">SH2 domain</keyword>
<feature type="compositionally biased region" description="Basic and acidic residues" evidence="2">
    <location>
        <begin position="171"/>
        <end position="185"/>
    </location>
</feature>
<evidence type="ECO:0000313" key="3">
    <source>
        <dbReference type="Ensembl" id="ENSCLMP00005033183.1"/>
    </source>
</evidence>